<organism evidence="3 4">
    <name type="scientific">Chromobacterium haemolyticum</name>
    <dbReference type="NCBI Taxonomy" id="394935"/>
    <lineage>
        <taxon>Bacteria</taxon>
        <taxon>Pseudomonadati</taxon>
        <taxon>Pseudomonadota</taxon>
        <taxon>Betaproteobacteria</taxon>
        <taxon>Neisseriales</taxon>
        <taxon>Chromobacteriaceae</taxon>
        <taxon>Chromobacterium</taxon>
    </lineage>
</organism>
<dbReference type="Proteomes" id="UP000192721">
    <property type="component" value="Unassembled WGS sequence"/>
</dbReference>
<evidence type="ECO:0000256" key="1">
    <source>
        <dbReference type="ARBA" id="ARBA00035644"/>
    </source>
</evidence>
<accession>A0A1W0CDE2</accession>
<dbReference type="InterPro" id="IPR039261">
    <property type="entry name" value="FNR_nucleotide-bd"/>
</dbReference>
<feature type="domain" description="FAD-binding FR-type" evidence="2">
    <location>
        <begin position="15"/>
        <end position="139"/>
    </location>
</feature>
<dbReference type="PROSITE" id="PS51384">
    <property type="entry name" value="FAD_FR"/>
    <property type="match status" value="1"/>
</dbReference>
<comment type="similarity">
    <text evidence="1">Belongs to the SIP oxidoreductase family.</text>
</comment>
<sequence>MTTPNLTVQRLRHPLRFRLLQVRATRQLGPKLLRVTLGGEDLAGFTTASFDDHLKVFFPEHPDGKPALPTLVDETLIYPEGQPRPTARDYTPCRFDPERQELDLEFVLHEAGPATSWAAQAKPGQYLGIGGPRGSFVIPADFDWHLLIGDESALPAIRRRLAELPPTAKIMALLQTSEADERCELPPHPNADIRWVHQDVADSEPALLSALKQLALPAGEGFVWAAGEYHAIRAVRLHLREERGIDKSRIRAASYWREGKAASHETLED</sequence>
<comment type="caution">
    <text evidence="3">The sequence shown here is derived from an EMBL/GenBank/DDBJ whole genome shotgun (WGS) entry which is preliminary data.</text>
</comment>
<proteinExistence type="inferred from homology"/>
<evidence type="ECO:0000313" key="4">
    <source>
        <dbReference type="Proteomes" id="UP000192721"/>
    </source>
</evidence>
<reference evidence="3 4" key="1">
    <citation type="submission" date="2017-02" db="EMBL/GenBank/DDBJ databases">
        <title>Chromobacterium haemolyticum H5244.</title>
        <authorList>
            <person name="Gulvik C.A."/>
        </authorList>
    </citation>
    <scope>NUCLEOTIDE SEQUENCE [LARGE SCALE GENOMIC DNA]</scope>
    <source>
        <strain evidence="3 4">H5244</strain>
    </source>
</reference>
<dbReference type="GO" id="GO:0016491">
    <property type="term" value="F:oxidoreductase activity"/>
    <property type="evidence" value="ECO:0007669"/>
    <property type="project" value="InterPro"/>
</dbReference>
<dbReference type="SUPFAM" id="SSF63380">
    <property type="entry name" value="Riboflavin synthase domain-like"/>
    <property type="match status" value="1"/>
</dbReference>
<evidence type="ECO:0000313" key="3">
    <source>
        <dbReference type="EMBL" id="OQS32703.1"/>
    </source>
</evidence>
<dbReference type="InterPro" id="IPR017938">
    <property type="entry name" value="Riboflavin_synthase-like_b-brl"/>
</dbReference>
<dbReference type="Pfam" id="PF04954">
    <property type="entry name" value="SIP"/>
    <property type="match status" value="1"/>
</dbReference>
<dbReference type="Gene3D" id="2.40.30.10">
    <property type="entry name" value="Translation factors"/>
    <property type="match status" value="1"/>
</dbReference>
<dbReference type="EMBL" id="MUKV01000044">
    <property type="protein sequence ID" value="OQS32703.1"/>
    <property type="molecule type" value="Genomic_DNA"/>
</dbReference>
<dbReference type="PANTHER" id="PTHR30157">
    <property type="entry name" value="FERRIC REDUCTASE, NADPH-DEPENDENT"/>
    <property type="match status" value="1"/>
</dbReference>
<gene>
    <name evidence="3" type="ORF">B0T45_21365</name>
</gene>
<dbReference type="PANTHER" id="PTHR30157:SF0">
    <property type="entry name" value="NADPH-DEPENDENT FERRIC-CHELATE REDUCTASE"/>
    <property type="match status" value="1"/>
</dbReference>
<dbReference type="InterPro" id="IPR039374">
    <property type="entry name" value="SIP_fam"/>
</dbReference>
<evidence type="ECO:0000259" key="2">
    <source>
        <dbReference type="PROSITE" id="PS51384"/>
    </source>
</evidence>
<dbReference type="FunFam" id="2.40.30.10:FF:000055">
    <property type="entry name" value="Siderophore-interacting family protein"/>
    <property type="match status" value="1"/>
</dbReference>
<name>A0A1W0CDE2_9NEIS</name>
<dbReference type="RefSeq" id="WP_081556879.1">
    <property type="nucleotide sequence ID" value="NZ_MUKV01000044.1"/>
</dbReference>
<protein>
    <submittedName>
        <fullName evidence="3">NADPH-dependent ferric siderophore reductase</fullName>
    </submittedName>
</protein>
<dbReference type="AlphaFoldDB" id="A0A1W0CDE2"/>
<dbReference type="Pfam" id="PF08021">
    <property type="entry name" value="FAD_binding_9"/>
    <property type="match status" value="1"/>
</dbReference>
<dbReference type="InterPro" id="IPR017927">
    <property type="entry name" value="FAD-bd_FR_type"/>
</dbReference>
<dbReference type="Gene3D" id="3.40.50.80">
    <property type="entry name" value="Nucleotide-binding domain of ferredoxin-NADP reductase (FNR) module"/>
    <property type="match status" value="1"/>
</dbReference>
<dbReference type="InterPro" id="IPR013113">
    <property type="entry name" value="SIP_FAD-bd"/>
</dbReference>
<dbReference type="InterPro" id="IPR007037">
    <property type="entry name" value="SIP_rossman_dom"/>
</dbReference>
<dbReference type="CDD" id="cd06193">
    <property type="entry name" value="siderophore_interacting"/>
    <property type="match status" value="1"/>
</dbReference>